<gene>
    <name evidence="3" type="ORF">ACFQ4O_09575</name>
</gene>
<evidence type="ECO:0000256" key="1">
    <source>
        <dbReference type="SAM" id="MobiDB-lite"/>
    </source>
</evidence>
<proteinExistence type="predicted"/>
<dbReference type="RefSeq" id="WP_378775466.1">
    <property type="nucleotide sequence ID" value="NZ_JBHTMX010000072.1"/>
</dbReference>
<name>A0ABW3Z7M5_9HYPH</name>
<dbReference type="EMBL" id="JBHTMX010000072">
    <property type="protein sequence ID" value="MFD1332244.1"/>
    <property type="molecule type" value="Genomic_DNA"/>
</dbReference>
<protein>
    <recommendedName>
        <fullName evidence="5">Invasion associated locus B (IalB) protein</fullName>
    </recommendedName>
</protein>
<feature type="chain" id="PRO_5046361535" description="Invasion associated locus B (IalB) protein" evidence="2">
    <location>
        <begin position="23"/>
        <end position="196"/>
    </location>
</feature>
<accession>A0ABW3Z7M5</accession>
<feature type="compositionally biased region" description="Low complexity" evidence="1">
    <location>
        <begin position="26"/>
        <end position="38"/>
    </location>
</feature>
<reference evidence="4" key="1">
    <citation type="journal article" date="2019" name="Int. J. Syst. Evol. Microbiol.">
        <title>The Global Catalogue of Microorganisms (GCM) 10K type strain sequencing project: providing services to taxonomists for standard genome sequencing and annotation.</title>
        <authorList>
            <consortium name="The Broad Institute Genomics Platform"/>
            <consortium name="The Broad Institute Genome Sequencing Center for Infectious Disease"/>
            <person name="Wu L."/>
            <person name="Ma J."/>
        </authorList>
    </citation>
    <scope>NUCLEOTIDE SEQUENCE [LARGE SCALE GENOMIC DNA]</scope>
    <source>
        <strain evidence="4">CCUG 61696</strain>
    </source>
</reference>
<feature type="region of interest" description="Disordered" evidence="1">
    <location>
        <begin position="26"/>
        <end position="45"/>
    </location>
</feature>
<keyword evidence="4" id="KW-1185">Reference proteome</keyword>
<evidence type="ECO:0000256" key="2">
    <source>
        <dbReference type="SAM" id="SignalP"/>
    </source>
</evidence>
<feature type="signal peptide" evidence="2">
    <location>
        <begin position="1"/>
        <end position="22"/>
    </location>
</feature>
<keyword evidence="2" id="KW-0732">Signal</keyword>
<evidence type="ECO:0000313" key="4">
    <source>
        <dbReference type="Proteomes" id="UP001597171"/>
    </source>
</evidence>
<evidence type="ECO:0008006" key="5">
    <source>
        <dbReference type="Google" id="ProtNLM"/>
    </source>
</evidence>
<comment type="caution">
    <text evidence="3">The sequence shown here is derived from an EMBL/GenBank/DDBJ whole genome shotgun (WGS) entry which is preliminary data.</text>
</comment>
<evidence type="ECO:0000313" key="3">
    <source>
        <dbReference type="EMBL" id="MFD1332244.1"/>
    </source>
</evidence>
<dbReference type="Proteomes" id="UP001597171">
    <property type="component" value="Unassembled WGS sequence"/>
</dbReference>
<sequence>MPIKNWAFAALAFGLAAGPALAQAPAQAPAAPAPQAAPAEDDRPSINIEQTLGDIGAGWRKHSATGESVTYICDNDACGGRGVMGVSSARPSEDYFKKIIADPQGALPSYKYGNDESMKATGCAFKSYDVKKVSDTRVRIDSVGGCPDGASAVMTTLFDAKAGRLMAVQVLTKGESAALKLRDDSAEKIAKALDTL</sequence>
<organism evidence="3 4">
    <name type="scientific">Methylopila musalis</name>
    <dbReference type="NCBI Taxonomy" id="1134781"/>
    <lineage>
        <taxon>Bacteria</taxon>
        <taxon>Pseudomonadati</taxon>
        <taxon>Pseudomonadota</taxon>
        <taxon>Alphaproteobacteria</taxon>
        <taxon>Hyphomicrobiales</taxon>
        <taxon>Methylopilaceae</taxon>
        <taxon>Methylopila</taxon>
    </lineage>
</organism>